<feature type="region of interest" description="Disordered" evidence="1">
    <location>
        <begin position="198"/>
        <end position="217"/>
    </location>
</feature>
<feature type="region of interest" description="Disordered" evidence="1">
    <location>
        <begin position="1"/>
        <end position="101"/>
    </location>
</feature>
<reference evidence="3" key="1">
    <citation type="submission" date="2022-07" db="EMBL/GenBank/DDBJ databases">
        <title>Chromosome-level genome of Muraenolepis orangiensis.</title>
        <authorList>
            <person name="Kim J."/>
        </authorList>
    </citation>
    <scope>NUCLEOTIDE SEQUENCE</scope>
    <source>
        <strain evidence="3">KU_S4_2022</strain>
        <tissue evidence="3">Muscle</tissue>
    </source>
</reference>
<evidence type="ECO:0000313" key="4">
    <source>
        <dbReference type="Proteomes" id="UP001148018"/>
    </source>
</evidence>
<feature type="region of interest" description="Disordered" evidence="1">
    <location>
        <begin position="115"/>
        <end position="139"/>
    </location>
</feature>
<gene>
    <name evidence="3" type="ORF">NHX12_018581</name>
</gene>
<dbReference type="Pfam" id="PF16756">
    <property type="entry name" value="PALB2_WD40"/>
    <property type="match status" value="1"/>
</dbReference>
<comment type="caution">
    <text evidence="3">The sequence shown here is derived from an EMBL/GenBank/DDBJ whole genome shotgun (WGS) entry which is preliminary data.</text>
</comment>
<dbReference type="OrthoDB" id="9936560at2759"/>
<evidence type="ECO:0000259" key="2">
    <source>
        <dbReference type="Pfam" id="PF16756"/>
    </source>
</evidence>
<dbReference type="AlphaFoldDB" id="A0A9Q0IYL3"/>
<dbReference type="Gene3D" id="2.130.10.10">
    <property type="entry name" value="YVTN repeat-like/Quinoprotein amine dehydrogenase"/>
    <property type="match status" value="1"/>
</dbReference>
<dbReference type="InterPro" id="IPR031920">
    <property type="entry name" value="PALB2_WD40"/>
</dbReference>
<dbReference type="EMBL" id="JANIIK010000034">
    <property type="protein sequence ID" value="KAJ3615013.1"/>
    <property type="molecule type" value="Genomic_DNA"/>
</dbReference>
<dbReference type="Proteomes" id="UP001148018">
    <property type="component" value="Unassembled WGS sequence"/>
</dbReference>
<accession>A0A9Q0IYL3</accession>
<feature type="domain" description="Partner and localiser of BRCA2 WD40" evidence="2">
    <location>
        <begin position="572"/>
        <end position="882"/>
    </location>
</feature>
<dbReference type="InterPro" id="IPR042417">
    <property type="entry name" value="PALB2"/>
</dbReference>
<organism evidence="3 4">
    <name type="scientific">Muraenolepis orangiensis</name>
    <name type="common">Patagonian moray cod</name>
    <dbReference type="NCBI Taxonomy" id="630683"/>
    <lineage>
        <taxon>Eukaryota</taxon>
        <taxon>Metazoa</taxon>
        <taxon>Chordata</taxon>
        <taxon>Craniata</taxon>
        <taxon>Vertebrata</taxon>
        <taxon>Euteleostomi</taxon>
        <taxon>Actinopterygii</taxon>
        <taxon>Neopterygii</taxon>
        <taxon>Teleostei</taxon>
        <taxon>Neoteleostei</taxon>
        <taxon>Acanthomorphata</taxon>
        <taxon>Zeiogadaria</taxon>
        <taxon>Gadariae</taxon>
        <taxon>Gadiformes</taxon>
        <taxon>Muraenolepidoidei</taxon>
        <taxon>Muraenolepididae</taxon>
        <taxon>Muraenolepis</taxon>
    </lineage>
</organism>
<dbReference type="SUPFAM" id="SSF50978">
    <property type="entry name" value="WD40 repeat-like"/>
    <property type="match status" value="1"/>
</dbReference>
<sequence>MEEDVVGPTSQCNDKLRSKLYNDDTEKRSERSEAVKKHVRSRIAEQRSQVDPEDTSTTQCPHGEPSSASLRRGSPASEAPGLPQDQRHTEGQVEEDGGGRKSSVVRFLLPLEAAPPLTPASSQDDQARDQRLTAAPSSALRLRSRRSRLRWQQRWSESAEGEEGQETYYIRTTRRMTCSQQQPDMQAALFSNLMIGSSRRRGRGRGQGTLQDTDHGNLTRAYSDMPAQMVSSGSWHEVQCSSWRPLLLPSPLAPSDPLLHPSPLALSSALKPLVAMDFHLPDEQFGSLKLHKLRQVIAATAEPFSPPSYHTRRSSQQAYDLFKGNCDKALALSFPFSPTPTLSTSTLSRADGLQSVNLPCPSSVTPMIPAGEREHIDTKVLLGLSPVAPVEDSKLDQGDQLPEGGGQLAKCLEQVSLREAGSLVGRSTREYRFLRGPPLRPGASSQLLLSPALGSPPFPLLDPCLPPSTLPSNLPLPSLGLTPRSALASCMPLTSSPCAPYLTLPSPGSLSTLALSPPCLSPCTFLVSPHPATPAPAPTSRQTPTLLDPPVDAPAGGGLVDACCVSGPSGGLCVAAAGKWAVCLWDQTSASSWGLIHTWTFNKPVISVFSVPDATGLLCVTLGQLEIREVRVMSCCSLVEALLCQGVVQAAVGVAQSRVVCSSHSAAISTLQLFTLTKDGSVPTPRSLASSGTSVGALATVDGLSDALLGSAEGGHLFLWNLRTGQLLQKILLDEGLTHTSCLRGYSYSGVLFVLLQHQYLGSITREGSYHQGDQGHLVSMEKEKEKTTLFSLVAINAVSGKSIVADRLRQPEAWRGRLCEADVLGSRLVGLSQSGSVYVWDLGGPGGPRVVWAAEADGWHVARWGGSNVLVTGHQNGDLTLHRYDQTF</sequence>
<name>A0A9Q0IYL3_9TELE</name>
<keyword evidence="4" id="KW-1185">Reference proteome</keyword>
<protein>
    <recommendedName>
        <fullName evidence="2">Partner and localiser of BRCA2 WD40 domain-containing protein</fullName>
    </recommendedName>
</protein>
<dbReference type="InterPro" id="IPR036322">
    <property type="entry name" value="WD40_repeat_dom_sf"/>
</dbReference>
<proteinExistence type="predicted"/>
<dbReference type="PANTHER" id="PTHR14662:SF2">
    <property type="entry name" value="PARTNER AND LOCALIZER OF BRCA2"/>
    <property type="match status" value="1"/>
</dbReference>
<dbReference type="GO" id="GO:0003677">
    <property type="term" value="F:DNA binding"/>
    <property type="evidence" value="ECO:0007669"/>
    <property type="project" value="InterPro"/>
</dbReference>
<dbReference type="GO" id="GO:0005654">
    <property type="term" value="C:nucleoplasm"/>
    <property type="evidence" value="ECO:0007669"/>
    <property type="project" value="TreeGrafter"/>
</dbReference>
<dbReference type="InterPro" id="IPR015943">
    <property type="entry name" value="WD40/YVTN_repeat-like_dom_sf"/>
</dbReference>
<feature type="compositionally biased region" description="Basic and acidic residues" evidence="1">
    <location>
        <begin position="14"/>
        <end position="50"/>
    </location>
</feature>
<dbReference type="PANTHER" id="PTHR14662">
    <property type="entry name" value="PARTNER AND LOCALIZER OF BRCA2"/>
    <property type="match status" value="1"/>
</dbReference>
<evidence type="ECO:0000313" key="3">
    <source>
        <dbReference type="EMBL" id="KAJ3615013.1"/>
    </source>
</evidence>
<evidence type="ECO:0000256" key="1">
    <source>
        <dbReference type="SAM" id="MobiDB-lite"/>
    </source>
</evidence>
<dbReference type="GO" id="GO:0000724">
    <property type="term" value="P:double-strand break repair via homologous recombination"/>
    <property type="evidence" value="ECO:0007669"/>
    <property type="project" value="InterPro"/>
</dbReference>